<organism evidence="1 2">
    <name type="scientific">Choristoneura fumiferana</name>
    <name type="common">Spruce budworm moth</name>
    <name type="synonym">Archips fumiferana</name>
    <dbReference type="NCBI Taxonomy" id="7141"/>
    <lineage>
        <taxon>Eukaryota</taxon>
        <taxon>Metazoa</taxon>
        <taxon>Ecdysozoa</taxon>
        <taxon>Arthropoda</taxon>
        <taxon>Hexapoda</taxon>
        <taxon>Insecta</taxon>
        <taxon>Pterygota</taxon>
        <taxon>Neoptera</taxon>
        <taxon>Endopterygota</taxon>
        <taxon>Lepidoptera</taxon>
        <taxon>Glossata</taxon>
        <taxon>Ditrysia</taxon>
        <taxon>Tortricoidea</taxon>
        <taxon>Tortricidae</taxon>
        <taxon>Tortricinae</taxon>
        <taxon>Choristoneura</taxon>
    </lineage>
</organism>
<protein>
    <submittedName>
        <fullName evidence="1">Uncharacterized protein</fullName>
    </submittedName>
</protein>
<evidence type="ECO:0000313" key="1">
    <source>
        <dbReference type="EMBL" id="KAI8426827.1"/>
    </source>
</evidence>
<proteinExistence type="predicted"/>
<accession>A0ACC0JS90</accession>
<reference evidence="1 2" key="1">
    <citation type="journal article" date="2022" name="Genome Biol. Evol.">
        <title>The Spruce Budworm Genome: Reconstructing the Evolutionary History of Antifreeze Proteins.</title>
        <authorList>
            <person name="Beliveau C."/>
            <person name="Gagne P."/>
            <person name="Picq S."/>
            <person name="Vernygora O."/>
            <person name="Keeling C.I."/>
            <person name="Pinkney K."/>
            <person name="Doucet D."/>
            <person name="Wen F."/>
            <person name="Johnston J.S."/>
            <person name="Maaroufi H."/>
            <person name="Boyle B."/>
            <person name="Laroche J."/>
            <person name="Dewar K."/>
            <person name="Juretic N."/>
            <person name="Blackburn G."/>
            <person name="Nisole A."/>
            <person name="Brunet B."/>
            <person name="Brandao M."/>
            <person name="Lumley L."/>
            <person name="Duan J."/>
            <person name="Quan G."/>
            <person name="Lucarotti C.J."/>
            <person name="Roe A.D."/>
            <person name="Sperling F.A.H."/>
            <person name="Levesque R.C."/>
            <person name="Cusson M."/>
        </authorList>
    </citation>
    <scope>NUCLEOTIDE SEQUENCE [LARGE SCALE GENOMIC DNA]</scope>
    <source>
        <strain evidence="1">Glfc:IPQL:Cfum</strain>
    </source>
</reference>
<name>A0ACC0JS90_CHOFU</name>
<gene>
    <name evidence="1" type="ORF">MSG28_014509</name>
</gene>
<keyword evidence="2" id="KW-1185">Reference proteome</keyword>
<evidence type="ECO:0000313" key="2">
    <source>
        <dbReference type="Proteomes" id="UP001064048"/>
    </source>
</evidence>
<dbReference type="EMBL" id="CM046126">
    <property type="protein sequence ID" value="KAI8426827.1"/>
    <property type="molecule type" value="Genomic_DNA"/>
</dbReference>
<sequence length="935" mass="104817">MMRTVLFLFGVLGTGSADVFDDELYRAALQPALCARQLAGMRRADLPSQLYLSADDLFDDELYRAALQPALCARQLAGMRRADLPSQLYLSADDLFDDELYRAALQPALCARQLAGMRRADLPSQLYLSADDLFDDELYRAALQPALCARQLAGMRRADCNADDLFDDELYRAALQPALCARQLAGMRRADCKCLLSYISALTTCSTTSCTSSAAAGALYLSADDLFDDELYRAALQPALCARQLAGMRRADSLQPALCARQLAGMRRADFYDASFHAPEGLLVGNLASLGNYHQCLAINQDFPGNNIQGKYCMIQAPLTPPTVRIPSLTGVSVSENVTWTEVELPEALVQKYAGKFLSLAVCVPKSCAVEAVLAPYTAHPVVGFNYTEQYCRLPQDKPIVAADYVAVNWRFLGETYIQQWTSYGWYDDADVHFKTHLLGDTEDIQDRGSDPRSGSYLVQQVSIPIQRGNAAGIMGTFEPAPEQANEIYRTCSLYSNTRRLLTFDKPRALDCLDGIRSLSTLMIVVYHHFVIHFDIPMYVVNDLEKIEWKYNMQGLWIYSADIAVDSFFTMSGLLLVYTSFSKMTQSSLLRSLPWFYLSRFLRLFPLLAAAVLLQASLLQVADGPDCRVLAELVGRCRRYWWSALLFIQNFINVHEICVSASWYLSADMQLHVVSPLVLFWVLGSRRAAWAALAAALLASLAAAFAFCAIYPSPFSTEARGASIQKIANYTQFYYKNTLVRSPPFIIGMLFGYILHTRRGLETKLPQWVKIVWHSLALGAFMYVIGIVHPSMQSDWDNQLADIVNNSFRRSCWSLALCWMIFACAHGYGGPVNWFLSLRLWKFPARISYAIYLFHFCVQQISVTADVVPVYFNMGTLSGPPMEPYLTAYAEYIPFATANDVCLYIDYRMAKWLENLTTTLEVPGSIPGRGRYLYE</sequence>
<dbReference type="Proteomes" id="UP001064048">
    <property type="component" value="Chromosome 26"/>
</dbReference>
<comment type="caution">
    <text evidence="1">The sequence shown here is derived from an EMBL/GenBank/DDBJ whole genome shotgun (WGS) entry which is preliminary data.</text>
</comment>